<dbReference type="PANTHER" id="PTHR33445">
    <property type="entry name" value="ATP SYNTHASE SUBUNIT B', CHLOROPLASTIC"/>
    <property type="match status" value="1"/>
</dbReference>
<comment type="subcellular location">
    <subcellularLocation>
        <location evidence="11">Cell membrane</location>
        <topology evidence="11">Single-pass membrane protein</topology>
    </subcellularLocation>
    <subcellularLocation>
        <location evidence="1">Membrane</location>
        <topology evidence="1">Single-pass membrane protein</topology>
    </subcellularLocation>
</comment>
<dbReference type="GeneID" id="19221593"/>
<comment type="similarity">
    <text evidence="2 11 12">Belongs to the ATPase B chain family.</text>
</comment>
<keyword evidence="5 11" id="KW-0812">Transmembrane</keyword>
<protein>
    <submittedName>
        <fullName evidence="14">ATP synthase CFO B' chain subunit II</fullName>
    </submittedName>
</protein>
<keyword evidence="9 11" id="KW-0472">Membrane</keyword>
<feature type="coiled-coil region" evidence="13">
    <location>
        <begin position="67"/>
        <end position="146"/>
    </location>
</feature>
<dbReference type="GO" id="GO:0046933">
    <property type="term" value="F:proton-transporting ATP synthase activity, rotational mechanism"/>
    <property type="evidence" value="ECO:0007669"/>
    <property type="project" value="UniProtKB-UniRule"/>
</dbReference>
<dbReference type="AlphaFoldDB" id="A0A023HRA5"/>
<evidence type="ECO:0000256" key="3">
    <source>
        <dbReference type="ARBA" id="ARBA00022448"/>
    </source>
</evidence>
<dbReference type="GO" id="GO:0046961">
    <property type="term" value="F:proton-transporting ATPase activity, rotational mechanism"/>
    <property type="evidence" value="ECO:0007669"/>
    <property type="project" value="TreeGrafter"/>
</dbReference>
<dbReference type="PANTHER" id="PTHR33445:SF2">
    <property type="entry name" value="ATP SYNTHASE SUBUNIT B', CHLOROPLASTIC"/>
    <property type="match status" value="1"/>
</dbReference>
<gene>
    <name evidence="11 14" type="primary">atpG</name>
    <name evidence="11" type="synonym">atpF2</name>
</gene>
<evidence type="ECO:0000313" key="14">
    <source>
        <dbReference type="EMBL" id="AGQ17070.1"/>
    </source>
</evidence>
<dbReference type="HAMAP" id="MF_01399">
    <property type="entry name" value="ATP_synth_bprime"/>
    <property type="match status" value="1"/>
</dbReference>
<evidence type="ECO:0000256" key="2">
    <source>
        <dbReference type="ARBA" id="ARBA00005513"/>
    </source>
</evidence>
<keyword evidence="8 11" id="KW-0406">Ion transport</keyword>
<accession>A0A023HRA5</accession>
<keyword evidence="3 11" id="KW-0813">Transport</keyword>
<feature type="transmembrane region" description="Helical" evidence="11">
    <location>
        <begin position="23"/>
        <end position="42"/>
    </location>
</feature>
<keyword evidence="6 11" id="KW-0375">Hydrogen ion transport</keyword>
<organism evidence="14">
    <name type="scientific">Pyropia perforata</name>
    <name type="common">Red alga</name>
    <name type="synonym">Porphyra perforata</name>
    <dbReference type="NCBI Taxonomy" id="182771"/>
    <lineage>
        <taxon>Eukaryota</taxon>
        <taxon>Rhodophyta</taxon>
        <taxon>Bangiophyceae</taxon>
        <taxon>Bangiales</taxon>
        <taxon>Bangiaceae</taxon>
        <taxon>Pyropia</taxon>
    </lineage>
</organism>
<dbReference type="InterPro" id="IPR002146">
    <property type="entry name" value="ATP_synth_b/b'su_bac/chlpt"/>
</dbReference>
<dbReference type="GO" id="GO:0045259">
    <property type="term" value="C:proton-transporting ATP synthase complex"/>
    <property type="evidence" value="ECO:0007669"/>
    <property type="project" value="UniProtKB-KW"/>
</dbReference>
<evidence type="ECO:0000256" key="5">
    <source>
        <dbReference type="ARBA" id="ARBA00022692"/>
    </source>
</evidence>
<dbReference type="InterPro" id="IPR050059">
    <property type="entry name" value="ATP_synthase_B_chain"/>
</dbReference>
<keyword evidence="13" id="KW-0175">Coiled coil</keyword>
<geneLocation type="plastid" evidence="14"/>
<reference evidence="14" key="1">
    <citation type="journal article" date="2014" name="Sci. Rep.">
        <title>Minimally destructive sampling of type specimens of Pyropia (Bangiales, Rhodophyta) recovers complete plastid and mitochondrial genomes.</title>
        <authorList>
            <person name="Hughey J.R."/>
            <person name="Gabrielson P.W."/>
            <person name="Rohmer L."/>
            <person name="Tortolani J."/>
            <person name="Silva M."/>
            <person name="Miller K.A."/>
            <person name="Young J.D."/>
            <person name="Martell C."/>
            <person name="Ruediger E."/>
        </authorList>
    </citation>
    <scope>NUCLEOTIDE SEQUENCE</scope>
    <source>
        <strain evidence="14">LD 13037</strain>
    </source>
</reference>
<dbReference type="NCBIfam" id="NF005607">
    <property type="entry name" value="PRK07353.1"/>
    <property type="match status" value="1"/>
</dbReference>
<evidence type="ECO:0000256" key="13">
    <source>
        <dbReference type="SAM" id="Coils"/>
    </source>
</evidence>
<evidence type="ECO:0000256" key="4">
    <source>
        <dbReference type="ARBA" id="ARBA00022547"/>
    </source>
</evidence>
<dbReference type="GO" id="GO:0005886">
    <property type="term" value="C:plasma membrane"/>
    <property type="evidence" value="ECO:0007669"/>
    <property type="project" value="UniProtKB-SubCell"/>
</dbReference>
<name>A0A023HRA5_PYRPE</name>
<dbReference type="EMBL" id="KJ776827">
    <property type="protein sequence ID" value="AIA19394.1"/>
    <property type="molecule type" value="Genomic_DNA"/>
</dbReference>
<keyword evidence="4 11" id="KW-0138">CF(0)</keyword>
<evidence type="ECO:0000256" key="12">
    <source>
        <dbReference type="RuleBase" id="RU003848"/>
    </source>
</evidence>
<dbReference type="RefSeq" id="YP_009027529.1">
    <property type="nucleotide sequence ID" value="NC_024050.1"/>
</dbReference>
<evidence type="ECO:0000256" key="11">
    <source>
        <dbReference type="HAMAP-Rule" id="MF_01399"/>
    </source>
</evidence>
<evidence type="ECO:0000256" key="9">
    <source>
        <dbReference type="ARBA" id="ARBA00023136"/>
    </source>
</evidence>
<keyword evidence="14" id="KW-0934">Plastid</keyword>
<evidence type="ECO:0000256" key="10">
    <source>
        <dbReference type="ARBA" id="ARBA00025198"/>
    </source>
</evidence>
<evidence type="ECO:0000256" key="7">
    <source>
        <dbReference type="ARBA" id="ARBA00022989"/>
    </source>
</evidence>
<keyword evidence="11" id="KW-1003">Cell membrane</keyword>
<dbReference type="InterPro" id="IPR034679">
    <property type="entry name" value="ATP_synth_b"/>
</dbReference>
<dbReference type="HAMAP" id="MF_01398">
    <property type="entry name" value="ATP_synth_b_bprime"/>
    <property type="match status" value="1"/>
</dbReference>
<evidence type="ECO:0000256" key="8">
    <source>
        <dbReference type="ARBA" id="ARBA00023065"/>
    </source>
</evidence>
<sequence>MIYLPLLLAEEIEGGLFDFNGTLPLMALQFLTLMVLLNTIFYKPVTRVLDERYEYIRTTLTTASSMLVKADELAARYEEDLSEARRNAQLKIASSQKEAQNIVSEDIKKAQLNAEQLIAEASKQLNIQKEEALKTLEDQVDTLSDQIKAKLLGSQSLKS</sequence>
<comment type="subunit">
    <text evidence="11">F-type ATPases have 2 components, F(1) - the catalytic core - and F(0) - the membrane proton channel. F(1) has five subunits: alpha(3), beta(3), gamma(1), delta(1), epsilon(1). F(0) has four main subunits: a(1), b(1), b'(1) and c(10-14). The alpha and beta chains form an alternating ring which encloses part of the gamma chain. F(1) is attached to F(0) by a central stalk formed by the gamma and epsilon chains, while a peripheral stalk is formed by the delta, b and b' chains.</text>
</comment>
<comment type="function">
    <text evidence="10 11">F(1)F(0) ATP synthase produces ATP from ADP in the presence of a proton or sodium gradient. F-type ATPases consist of two structural domains, F(1) containing the extramembraneous catalytic core and F(0) containing the membrane proton channel, linked together by a central stalk and a peripheral stalk. During catalysis, ATP synthesis in the catalytic domain of F(1) is coupled via a rotary mechanism of the central stalk subunits to proton translocation.</text>
</comment>
<evidence type="ECO:0000256" key="6">
    <source>
        <dbReference type="ARBA" id="ARBA00022781"/>
    </source>
</evidence>
<comment type="function">
    <text evidence="11">Component of the F(0) channel, it forms part of the peripheral stalk, linking F(1) to F(0). The b'-subunit is a diverged and duplicated form of b found in plants and photosynthetic bacteria.</text>
</comment>
<dbReference type="EMBL" id="KC904971">
    <property type="protein sequence ID" value="AGQ17070.1"/>
    <property type="molecule type" value="Genomic_DNA"/>
</dbReference>
<dbReference type="Pfam" id="PF00430">
    <property type="entry name" value="ATP-synt_B"/>
    <property type="match status" value="1"/>
</dbReference>
<keyword evidence="7 11" id="KW-1133">Transmembrane helix</keyword>
<dbReference type="CDD" id="cd06503">
    <property type="entry name" value="ATP-synt_Fo_b"/>
    <property type="match status" value="1"/>
</dbReference>
<keyword evidence="11" id="KW-0066">ATP synthesis</keyword>
<proteinExistence type="inferred from homology"/>
<evidence type="ECO:0000256" key="1">
    <source>
        <dbReference type="ARBA" id="ARBA00004167"/>
    </source>
</evidence>